<accession>A0ABQ4WDI8</accession>
<feature type="compositionally biased region" description="Polar residues" evidence="1">
    <location>
        <begin position="76"/>
        <end position="86"/>
    </location>
</feature>
<comment type="caution">
    <text evidence="2">The sequence shown here is derived from an EMBL/GenBank/DDBJ whole genome shotgun (WGS) entry which is preliminary data.</text>
</comment>
<feature type="region of interest" description="Disordered" evidence="1">
    <location>
        <begin position="65"/>
        <end position="86"/>
    </location>
</feature>
<organism evidence="2 3">
    <name type="scientific">Tanacetum coccineum</name>
    <dbReference type="NCBI Taxonomy" id="301880"/>
    <lineage>
        <taxon>Eukaryota</taxon>
        <taxon>Viridiplantae</taxon>
        <taxon>Streptophyta</taxon>
        <taxon>Embryophyta</taxon>
        <taxon>Tracheophyta</taxon>
        <taxon>Spermatophyta</taxon>
        <taxon>Magnoliopsida</taxon>
        <taxon>eudicotyledons</taxon>
        <taxon>Gunneridae</taxon>
        <taxon>Pentapetalae</taxon>
        <taxon>asterids</taxon>
        <taxon>campanulids</taxon>
        <taxon>Asterales</taxon>
        <taxon>Asteraceae</taxon>
        <taxon>Asteroideae</taxon>
        <taxon>Anthemideae</taxon>
        <taxon>Anthemidinae</taxon>
        <taxon>Tanacetum</taxon>
    </lineage>
</organism>
<reference evidence="2" key="2">
    <citation type="submission" date="2022-01" db="EMBL/GenBank/DDBJ databases">
        <authorList>
            <person name="Yamashiro T."/>
            <person name="Shiraishi A."/>
            <person name="Satake H."/>
            <person name="Nakayama K."/>
        </authorList>
    </citation>
    <scope>NUCLEOTIDE SEQUENCE</scope>
</reference>
<reference evidence="2" key="1">
    <citation type="journal article" date="2022" name="Int. J. Mol. Sci.">
        <title>Draft Genome of Tanacetum Coccineum: Genomic Comparison of Closely Related Tanacetum-Family Plants.</title>
        <authorList>
            <person name="Yamashiro T."/>
            <person name="Shiraishi A."/>
            <person name="Nakayama K."/>
            <person name="Satake H."/>
        </authorList>
    </citation>
    <scope>NUCLEOTIDE SEQUENCE</scope>
</reference>
<dbReference type="EMBL" id="BQNB010008546">
    <property type="protein sequence ID" value="GJS50879.1"/>
    <property type="molecule type" value="Genomic_DNA"/>
</dbReference>
<sequence>MECLHHMDDHGFPIVTFIDIRGAFADLKSKELGQFPPLVSLDVDAGNEPPANRKHGGTVSELIEFSSSSRKHRRPIQQNDMGSQRFPVSNAQNVRGRVGADCVGDVMDTFSLTQQVSSAAITQSTSDAFETDPKCIFPSGTIAKLIESSSSSGHGRMQIRAESQKTMDFIRGLRCTECKQVFLKEINVALPLMRSDVEEAQIVLVSSRLRRLNGRINAKRAQRWFNHVPQTNENAVEWGIVTCFSLKLPKADSFAFHRHIFLQRSTPLAYHKHKMEADTKNEWAQKMEIWKKTLTHVLQGQ</sequence>
<evidence type="ECO:0000313" key="3">
    <source>
        <dbReference type="Proteomes" id="UP001151760"/>
    </source>
</evidence>
<gene>
    <name evidence="2" type="ORF">Tco_0624241</name>
</gene>
<keyword evidence="3" id="KW-1185">Reference proteome</keyword>
<evidence type="ECO:0000256" key="1">
    <source>
        <dbReference type="SAM" id="MobiDB-lite"/>
    </source>
</evidence>
<evidence type="ECO:0000313" key="2">
    <source>
        <dbReference type="EMBL" id="GJS50879.1"/>
    </source>
</evidence>
<dbReference type="Proteomes" id="UP001151760">
    <property type="component" value="Unassembled WGS sequence"/>
</dbReference>
<name>A0ABQ4WDI8_9ASTR</name>
<proteinExistence type="predicted"/>
<protein>
    <submittedName>
        <fullName evidence="2">Uncharacterized protein</fullName>
    </submittedName>
</protein>